<protein>
    <recommendedName>
        <fullName evidence="1">Methyltransferase domain-containing protein</fullName>
    </recommendedName>
</protein>
<dbReference type="InterPro" id="IPR041698">
    <property type="entry name" value="Methyltransf_25"/>
</dbReference>
<dbReference type="SUPFAM" id="SSF53335">
    <property type="entry name" value="S-adenosyl-L-methionine-dependent methyltransferases"/>
    <property type="match status" value="1"/>
</dbReference>
<dbReference type="PANTHER" id="PTHR12843:SF5">
    <property type="entry name" value="EEF1A LYSINE METHYLTRANSFERASE 2"/>
    <property type="match status" value="1"/>
</dbReference>
<feature type="domain" description="Methyltransferase" evidence="1">
    <location>
        <begin position="46"/>
        <end position="131"/>
    </location>
</feature>
<dbReference type="PANTHER" id="PTHR12843">
    <property type="entry name" value="PROTEIN-LYSINE N-METHYLTRANSFERASE METTL10"/>
    <property type="match status" value="1"/>
</dbReference>
<organism evidence="2 3">
    <name type="scientific">Dyadobacter helix</name>
    <dbReference type="NCBI Taxonomy" id="2822344"/>
    <lineage>
        <taxon>Bacteria</taxon>
        <taxon>Pseudomonadati</taxon>
        <taxon>Bacteroidota</taxon>
        <taxon>Cytophagia</taxon>
        <taxon>Cytophagales</taxon>
        <taxon>Spirosomataceae</taxon>
        <taxon>Dyadobacter</taxon>
    </lineage>
</organism>
<proteinExistence type="predicted"/>
<keyword evidence="3" id="KW-1185">Reference proteome</keyword>
<dbReference type="AlphaFoldDB" id="A0A916NCQ9"/>
<accession>A0A916NCQ9</accession>
<dbReference type="Proteomes" id="UP000680038">
    <property type="component" value="Unassembled WGS sequence"/>
</dbReference>
<reference evidence="2" key="1">
    <citation type="submission" date="2021-04" db="EMBL/GenBank/DDBJ databases">
        <authorList>
            <person name="Rodrigo-Torres L."/>
            <person name="Arahal R. D."/>
            <person name="Lucena T."/>
        </authorList>
    </citation>
    <scope>NUCLEOTIDE SEQUENCE</scope>
    <source>
        <strain evidence="2">CECT 9275</strain>
    </source>
</reference>
<name>A0A916NCQ9_9BACT</name>
<dbReference type="Gene3D" id="3.40.50.150">
    <property type="entry name" value="Vaccinia Virus protein VP39"/>
    <property type="match status" value="1"/>
</dbReference>
<dbReference type="RefSeq" id="WP_215240183.1">
    <property type="nucleotide sequence ID" value="NZ_CAJRAF010000002.1"/>
</dbReference>
<evidence type="ECO:0000313" key="2">
    <source>
        <dbReference type="EMBL" id="CAG5006112.1"/>
    </source>
</evidence>
<evidence type="ECO:0000259" key="1">
    <source>
        <dbReference type="Pfam" id="PF13649"/>
    </source>
</evidence>
<dbReference type="InterPro" id="IPR029063">
    <property type="entry name" value="SAM-dependent_MTases_sf"/>
</dbReference>
<sequence length="207" mass="23533">MNDDFKTHWQEVYAARTADQVSWTEPKPAHSLALIRNTQIPKNSPIIDIGGGDSLLAAYLLEEGYSDITVLDISAKAIGRAKKRLGRKSEKISWLVTDMLDFKPERDYSIWHDRAAFHFLTTSEQKEKYRTIVENAMVNGHLILGTFSLTGPEKCSGLPVCRYDAEALAKVFKGSFQMKAHFYADHITPFQTIQNFLFSNFIRINKS</sequence>
<dbReference type="CDD" id="cd02440">
    <property type="entry name" value="AdoMet_MTases"/>
    <property type="match status" value="1"/>
</dbReference>
<comment type="caution">
    <text evidence="2">The sequence shown here is derived from an EMBL/GenBank/DDBJ whole genome shotgun (WGS) entry which is preliminary data.</text>
</comment>
<dbReference type="EMBL" id="CAJRAF010000002">
    <property type="protein sequence ID" value="CAG5006112.1"/>
    <property type="molecule type" value="Genomic_DNA"/>
</dbReference>
<evidence type="ECO:0000313" key="3">
    <source>
        <dbReference type="Proteomes" id="UP000680038"/>
    </source>
</evidence>
<dbReference type="Pfam" id="PF13649">
    <property type="entry name" value="Methyltransf_25"/>
    <property type="match status" value="1"/>
</dbReference>
<gene>
    <name evidence="2" type="ORF">DYBT9275_03733</name>
</gene>